<dbReference type="PANTHER" id="PTHR42884">
    <property type="entry name" value="PROPROTEIN CONVERTASE SUBTILISIN/KEXIN-RELATED"/>
    <property type="match status" value="1"/>
</dbReference>
<dbReference type="NCBIfam" id="TIGR04183">
    <property type="entry name" value="Por_Secre_tail"/>
    <property type="match status" value="1"/>
</dbReference>
<dbReference type="GO" id="GO:0004252">
    <property type="term" value="F:serine-type endopeptidase activity"/>
    <property type="evidence" value="ECO:0007669"/>
    <property type="project" value="UniProtKB-UniRule"/>
</dbReference>
<keyword evidence="6" id="KW-0732">Signal</keyword>
<dbReference type="PROSITE" id="PS00136">
    <property type="entry name" value="SUBTILASE_ASP"/>
    <property type="match status" value="1"/>
</dbReference>
<comment type="caution">
    <text evidence="9">The sequence shown here is derived from an EMBL/GenBank/DDBJ whole genome shotgun (WGS) entry which is preliminary data.</text>
</comment>
<dbReference type="InterPro" id="IPR036852">
    <property type="entry name" value="Peptidase_S8/S53_dom_sf"/>
</dbReference>
<accession>A0A327QVL6</accession>
<feature type="chain" id="PRO_5016375746" evidence="6">
    <location>
        <begin position="20"/>
        <end position="766"/>
    </location>
</feature>
<dbReference type="PROSITE" id="PS00138">
    <property type="entry name" value="SUBTILASE_SER"/>
    <property type="match status" value="1"/>
</dbReference>
<dbReference type="InterPro" id="IPR026444">
    <property type="entry name" value="Secre_tail"/>
</dbReference>
<organism evidence="9 10">
    <name type="scientific">Chitinophaga skermanii</name>
    <dbReference type="NCBI Taxonomy" id="331697"/>
    <lineage>
        <taxon>Bacteria</taxon>
        <taxon>Pseudomonadati</taxon>
        <taxon>Bacteroidota</taxon>
        <taxon>Chitinophagia</taxon>
        <taxon>Chitinophagales</taxon>
        <taxon>Chitinophagaceae</taxon>
        <taxon>Chitinophaga</taxon>
    </lineage>
</organism>
<dbReference type="RefSeq" id="WP_111596821.1">
    <property type="nucleotide sequence ID" value="NZ_QLLL01000002.1"/>
</dbReference>
<gene>
    <name evidence="9" type="ORF">LX64_01360</name>
</gene>
<dbReference type="Proteomes" id="UP000249547">
    <property type="component" value="Unassembled WGS sequence"/>
</dbReference>
<feature type="signal peptide" evidence="6">
    <location>
        <begin position="1"/>
        <end position="19"/>
    </location>
</feature>
<dbReference type="OrthoDB" id="1489355at2"/>
<evidence type="ECO:0000259" key="7">
    <source>
        <dbReference type="Pfam" id="PF00082"/>
    </source>
</evidence>
<keyword evidence="10" id="KW-1185">Reference proteome</keyword>
<dbReference type="Pfam" id="PF00082">
    <property type="entry name" value="Peptidase_S8"/>
    <property type="match status" value="1"/>
</dbReference>
<evidence type="ECO:0000256" key="1">
    <source>
        <dbReference type="ARBA" id="ARBA00022670"/>
    </source>
</evidence>
<feature type="domain" description="Peptidase S8/S53" evidence="7">
    <location>
        <begin position="226"/>
        <end position="490"/>
    </location>
</feature>
<dbReference type="AlphaFoldDB" id="A0A327QVL6"/>
<protein>
    <submittedName>
        <fullName evidence="9">Putative secreted protein (Por secretion system target)</fullName>
    </submittedName>
</protein>
<dbReference type="PRINTS" id="PR00723">
    <property type="entry name" value="SUBTILISIN"/>
</dbReference>
<name>A0A327QVL6_9BACT</name>
<evidence type="ECO:0000256" key="4">
    <source>
        <dbReference type="PROSITE-ProRule" id="PRU01240"/>
    </source>
</evidence>
<dbReference type="EMBL" id="QLLL01000002">
    <property type="protein sequence ID" value="RAJ08706.1"/>
    <property type="molecule type" value="Genomic_DNA"/>
</dbReference>
<evidence type="ECO:0000313" key="10">
    <source>
        <dbReference type="Proteomes" id="UP000249547"/>
    </source>
</evidence>
<evidence type="ECO:0000313" key="9">
    <source>
        <dbReference type="EMBL" id="RAJ08706.1"/>
    </source>
</evidence>
<evidence type="ECO:0000256" key="5">
    <source>
        <dbReference type="RuleBase" id="RU003355"/>
    </source>
</evidence>
<dbReference type="InterPro" id="IPR000209">
    <property type="entry name" value="Peptidase_S8/S53_dom"/>
</dbReference>
<reference evidence="9 10" key="1">
    <citation type="submission" date="2018-06" db="EMBL/GenBank/DDBJ databases">
        <title>Genomic Encyclopedia of Archaeal and Bacterial Type Strains, Phase II (KMG-II): from individual species to whole genera.</title>
        <authorList>
            <person name="Goeker M."/>
        </authorList>
    </citation>
    <scope>NUCLEOTIDE SEQUENCE [LARGE SCALE GENOMIC DNA]</scope>
    <source>
        <strain evidence="9 10">DSM 23857</strain>
    </source>
</reference>
<comment type="similarity">
    <text evidence="4 5">Belongs to the peptidase S8 family.</text>
</comment>
<keyword evidence="3 4" id="KW-0720">Serine protease</keyword>
<evidence type="ECO:0000256" key="2">
    <source>
        <dbReference type="ARBA" id="ARBA00022801"/>
    </source>
</evidence>
<dbReference type="SUPFAM" id="SSF52743">
    <property type="entry name" value="Subtilisin-like"/>
    <property type="match status" value="1"/>
</dbReference>
<proteinExistence type="inferred from homology"/>
<evidence type="ECO:0000256" key="6">
    <source>
        <dbReference type="SAM" id="SignalP"/>
    </source>
</evidence>
<feature type="domain" description="Secretion system C-terminal sorting" evidence="8">
    <location>
        <begin position="680"/>
        <end position="764"/>
    </location>
</feature>
<feature type="active site" description="Charge relay system" evidence="4">
    <location>
        <position position="233"/>
    </location>
</feature>
<dbReference type="Pfam" id="PF18962">
    <property type="entry name" value="Por_Secre_tail"/>
    <property type="match status" value="1"/>
</dbReference>
<dbReference type="PROSITE" id="PS51892">
    <property type="entry name" value="SUBTILASE"/>
    <property type="match status" value="1"/>
</dbReference>
<dbReference type="Gene3D" id="3.40.50.200">
    <property type="entry name" value="Peptidase S8/S53 domain"/>
    <property type="match status" value="1"/>
</dbReference>
<dbReference type="InterPro" id="IPR023828">
    <property type="entry name" value="Peptidase_S8_Ser-AS"/>
</dbReference>
<feature type="active site" description="Charge relay system" evidence="4">
    <location>
        <position position="446"/>
    </location>
</feature>
<keyword evidence="1 4" id="KW-0645">Protease</keyword>
<dbReference type="InterPro" id="IPR015500">
    <property type="entry name" value="Peptidase_S8_subtilisin-rel"/>
</dbReference>
<keyword evidence="2 4" id="KW-0378">Hydrolase</keyword>
<dbReference type="GO" id="GO:0016485">
    <property type="term" value="P:protein processing"/>
    <property type="evidence" value="ECO:0007669"/>
    <property type="project" value="TreeGrafter"/>
</dbReference>
<dbReference type="GO" id="GO:0016020">
    <property type="term" value="C:membrane"/>
    <property type="evidence" value="ECO:0007669"/>
    <property type="project" value="TreeGrafter"/>
</dbReference>
<sequence>MKKVLLTAFLLGGSLFAYAQQYYWSSGVKHALTTDSTTVIIKSKSAADLSSAVNRMKLSAADKDAAYRQVNATNVTVKFNAKRDLAAVAKTLGNSEIIYAHKNGKAPFVLTGTVLYQLADGKSIADVENFIAKENLGSVQQTQGAYQTVVLTPSSLKQVLPIANKLYESGLVKWSHPDFYSDFKVETNDPNYNNQYYLDNYAQTGGTANIDIDYTLAISNFSFPNAVRVAVIDDGVEAHEDLGNRVVAGYSAGGFGTGAPASASAGHGEACAGIIGATRDNNLGVAGIASNAIIVPVNIFNGINNTAASAFDIATSINWAWDPAQGNAAVLSCSWGGGAPSDAITTAINNARTQGRGGLGCIVVFSAGNFANGSASNVSYPANVNGVISVGAIDKYGNRWGYSPNNPMIVAPTGNTNNLGDVYTLDRMGTNGYYSGNYTSTFGGTSAACPQVSGVAALILSASPWLTEAQVKSAILSGATNMGNTTSFGVGRLNAYNAVKLSQPTITGPDQFCTTTALYTVNNAPPGATFAWSQTNSGASITPTGNPAVVSVSTKGYGQVSVSINGGQYTLSKYVTMGTTAIVSASQQYCAGSYTQWYLQATPVGSSAVSNISWQPDPSSSGTYNFYSPNSLNTYATVANGGGYVNVKFTDACGYPSLYSGTLIYTICPSGMRMANITAYPNPANTQLNIEDLGTTDPASTAKTTSAKQVDFEAKLYDGKGFLLRTASTKGDKRVSFNVSSLPDGTYYLHIFQNGERSERQVIVRH</sequence>
<evidence type="ECO:0000259" key="8">
    <source>
        <dbReference type="Pfam" id="PF18962"/>
    </source>
</evidence>
<feature type="active site" description="Charge relay system" evidence="4">
    <location>
        <position position="267"/>
    </location>
</feature>
<dbReference type="InterPro" id="IPR023827">
    <property type="entry name" value="Peptidase_S8_Asp-AS"/>
</dbReference>
<evidence type="ECO:0000256" key="3">
    <source>
        <dbReference type="ARBA" id="ARBA00022825"/>
    </source>
</evidence>
<dbReference type="PANTHER" id="PTHR42884:SF14">
    <property type="entry name" value="NEUROENDOCRINE CONVERTASE 1"/>
    <property type="match status" value="1"/>
</dbReference>